<evidence type="ECO:0000313" key="1">
    <source>
        <dbReference type="EMBL" id="SAK68122.1"/>
    </source>
</evidence>
<accession>A0A158BDJ3</accession>
<gene>
    <name evidence="1" type="ORF">AWB75_03328</name>
</gene>
<proteinExistence type="predicted"/>
<reference evidence="1" key="1">
    <citation type="submission" date="2016-01" db="EMBL/GenBank/DDBJ databases">
        <authorList>
            <person name="Peeters C."/>
        </authorList>
    </citation>
    <scope>NUCLEOTIDE SEQUENCE [LARGE SCALE GENOMIC DNA]</scope>
    <source>
        <strain evidence="1">LMG 29318</strain>
    </source>
</reference>
<keyword evidence="2" id="KW-1185">Reference proteome</keyword>
<dbReference type="Proteomes" id="UP000054870">
    <property type="component" value="Unassembled WGS sequence"/>
</dbReference>
<organism evidence="1 2">
    <name type="scientific">Caballeronia catudaia</name>
    <dbReference type="NCBI Taxonomy" id="1777136"/>
    <lineage>
        <taxon>Bacteria</taxon>
        <taxon>Pseudomonadati</taxon>
        <taxon>Pseudomonadota</taxon>
        <taxon>Betaproteobacteria</taxon>
        <taxon>Burkholderiales</taxon>
        <taxon>Burkholderiaceae</taxon>
        <taxon>Caballeronia</taxon>
    </lineage>
</organism>
<evidence type="ECO:0000313" key="2">
    <source>
        <dbReference type="Proteomes" id="UP000054870"/>
    </source>
</evidence>
<comment type="caution">
    <text evidence="1">The sequence shown here is derived from an EMBL/GenBank/DDBJ whole genome shotgun (WGS) entry which is preliminary data.</text>
</comment>
<protein>
    <submittedName>
        <fullName evidence="1">Uncharacterized protein</fullName>
    </submittedName>
</protein>
<name>A0A158BDJ3_9BURK</name>
<sequence length="74" mass="8056">MPSCVISKRRRVAEHAGRADAALALLVELDAAGKALPLIRWEPALMFEAKQQLLRALKAMSSRKDADKPAFALA</sequence>
<dbReference type="AlphaFoldDB" id="A0A158BDJ3"/>
<dbReference type="EMBL" id="FCOF02000013">
    <property type="protein sequence ID" value="SAK68122.1"/>
    <property type="molecule type" value="Genomic_DNA"/>
</dbReference>